<evidence type="ECO:0000313" key="4">
    <source>
        <dbReference type="EMBL" id="AOH84375.1"/>
    </source>
</evidence>
<proteinExistence type="predicted"/>
<dbReference type="RefSeq" id="WP_069204936.1">
    <property type="nucleotide sequence ID" value="NZ_CP014168.1"/>
</dbReference>
<dbReference type="PANTHER" id="PTHR43046">
    <property type="entry name" value="GDP-MANNOSE MANNOSYL HYDROLASE"/>
    <property type="match status" value="1"/>
</dbReference>
<dbReference type="GO" id="GO:0016787">
    <property type="term" value="F:hydrolase activity"/>
    <property type="evidence" value="ECO:0007669"/>
    <property type="project" value="UniProtKB-KW"/>
</dbReference>
<evidence type="ECO:0000256" key="2">
    <source>
        <dbReference type="ARBA" id="ARBA00022801"/>
    </source>
</evidence>
<evidence type="ECO:0000313" key="5">
    <source>
        <dbReference type="Proteomes" id="UP000094256"/>
    </source>
</evidence>
<dbReference type="Pfam" id="PF00293">
    <property type="entry name" value="NUDIX"/>
    <property type="match status" value="1"/>
</dbReference>
<dbReference type="InterPro" id="IPR015797">
    <property type="entry name" value="NUDIX_hydrolase-like_dom_sf"/>
</dbReference>
<keyword evidence="5" id="KW-1185">Reference proteome</keyword>
<dbReference type="AlphaFoldDB" id="A0A1B3ZAC5"/>
<gene>
    <name evidence="4" type="ORF">AWL63_10780</name>
</gene>
<reference evidence="4 5" key="1">
    <citation type="submission" date="2016-01" db="EMBL/GenBank/DDBJ databases">
        <title>Complete genome and mega plasmid sequence of Sphingomonas panacis DCY99 elicits systemic resistance in rice to Xanthomonas oryzae.</title>
        <authorList>
            <person name="Kim Y.J."/>
            <person name="Yang D.C."/>
            <person name="Sing P."/>
        </authorList>
    </citation>
    <scope>NUCLEOTIDE SEQUENCE [LARGE SCALE GENOMIC DNA]</scope>
    <source>
        <strain evidence="4 5">DCY99</strain>
    </source>
</reference>
<dbReference type="STRING" id="1560345.AWL63_10780"/>
<sequence>MGEAASRTIRIAAALIDDEAGRLLLVRKTGTRWFMQAGGKIEAGESALAALRRELAEEIGLEVCTQDVRYLGCFSASAANERNTIVEAELFHMRVRVAPMAQAEIAEALWVGVADAAGLPLAPLTRYVVLPLARTL</sequence>
<dbReference type="KEGG" id="span:AWL63_10780"/>
<evidence type="ECO:0000256" key="1">
    <source>
        <dbReference type="ARBA" id="ARBA00001946"/>
    </source>
</evidence>
<dbReference type="InterPro" id="IPR000086">
    <property type="entry name" value="NUDIX_hydrolase_dom"/>
</dbReference>
<dbReference type="OrthoDB" id="9801098at2"/>
<organism evidence="4 5">
    <name type="scientific">Sphingomonas panacis</name>
    <dbReference type="NCBI Taxonomy" id="1560345"/>
    <lineage>
        <taxon>Bacteria</taxon>
        <taxon>Pseudomonadati</taxon>
        <taxon>Pseudomonadota</taxon>
        <taxon>Alphaproteobacteria</taxon>
        <taxon>Sphingomonadales</taxon>
        <taxon>Sphingomonadaceae</taxon>
        <taxon>Sphingomonas</taxon>
    </lineage>
</organism>
<dbReference type="EMBL" id="CP014168">
    <property type="protein sequence ID" value="AOH84375.1"/>
    <property type="molecule type" value="Genomic_DNA"/>
</dbReference>
<evidence type="ECO:0000259" key="3">
    <source>
        <dbReference type="PROSITE" id="PS51462"/>
    </source>
</evidence>
<accession>A0A1B3ZAC5</accession>
<dbReference type="PANTHER" id="PTHR43046:SF2">
    <property type="entry name" value="8-OXO-DGTP DIPHOSPHATASE-RELATED"/>
    <property type="match status" value="1"/>
</dbReference>
<protein>
    <recommendedName>
        <fullName evidence="3">Nudix hydrolase domain-containing protein</fullName>
    </recommendedName>
</protein>
<dbReference type="PROSITE" id="PS51462">
    <property type="entry name" value="NUDIX"/>
    <property type="match status" value="1"/>
</dbReference>
<dbReference type="Gene3D" id="3.90.79.10">
    <property type="entry name" value="Nucleoside Triphosphate Pyrophosphohydrolase"/>
    <property type="match status" value="1"/>
</dbReference>
<comment type="cofactor">
    <cofactor evidence="1">
        <name>Mg(2+)</name>
        <dbReference type="ChEBI" id="CHEBI:18420"/>
    </cofactor>
</comment>
<keyword evidence="2" id="KW-0378">Hydrolase</keyword>
<dbReference type="InterPro" id="IPR020084">
    <property type="entry name" value="NUDIX_hydrolase_CS"/>
</dbReference>
<feature type="domain" description="Nudix hydrolase" evidence="3">
    <location>
        <begin position="6"/>
        <end position="134"/>
    </location>
</feature>
<name>A0A1B3ZAC5_9SPHN</name>
<dbReference type="Proteomes" id="UP000094256">
    <property type="component" value="Chromosome"/>
</dbReference>
<dbReference type="PROSITE" id="PS00893">
    <property type="entry name" value="NUDIX_BOX"/>
    <property type="match status" value="1"/>
</dbReference>
<dbReference type="SUPFAM" id="SSF55811">
    <property type="entry name" value="Nudix"/>
    <property type="match status" value="1"/>
</dbReference>
<dbReference type="CDD" id="cd04690">
    <property type="entry name" value="NUDIX_Hydrolase"/>
    <property type="match status" value="1"/>
</dbReference>